<organism evidence="2 3">
    <name type="scientific">Calocera cornea HHB12733</name>
    <dbReference type="NCBI Taxonomy" id="1353952"/>
    <lineage>
        <taxon>Eukaryota</taxon>
        <taxon>Fungi</taxon>
        <taxon>Dikarya</taxon>
        <taxon>Basidiomycota</taxon>
        <taxon>Agaricomycotina</taxon>
        <taxon>Dacrymycetes</taxon>
        <taxon>Dacrymycetales</taxon>
        <taxon>Dacrymycetaceae</taxon>
        <taxon>Calocera</taxon>
    </lineage>
</organism>
<evidence type="ECO:0000313" key="3">
    <source>
        <dbReference type="Proteomes" id="UP000076842"/>
    </source>
</evidence>
<keyword evidence="3" id="KW-1185">Reference proteome</keyword>
<feature type="region of interest" description="Disordered" evidence="1">
    <location>
        <begin position="42"/>
        <end position="73"/>
    </location>
</feature>
<evidence type="ECO:0000313" key="2">
    <source>
        <dbReference type="EMBL" id="KZT50084.1"/>
    </source>
</evidence>
<accession>A0A165C164</accession>
<sequence>MPGGTVQCMPVICYNMQFLHLSLLSAIQPKGEEGFLLDQANEQAAEDRRKGGLQERGRSMATKAESGDETHSISDTEIEMVEPSGPPPALSEMLPAVTRPYKGFLCAQDDAASSNCPEHPSHPTKNMNWKNPLKVKKGEHQVYNSVGRSGILASYGDLVGDIKITLIRLREAGTALDAHNCCGVMVALLQQKGLEVFHQLVGQQKTPFTASLCFVCNFLKMELDWSMQVSTKAAHKLPPDWEQQCKELVL</sequence>
<protein>
    <submittedName>
        <fullName evidence="2">Uncharacterized protein</fullName>
    </submittedName>
</protein>
<gene>
    <name evidence="2" type="ORF">CALCODRAFT_513509</name>
</gene>
<proteinExistence type="predicted"/>
<feature type="compositionally biased region" description="Basic and acidic residues" evidence="1">
    <location>
        <begin position="45"/>
        <end position="58"/>
    </location>
</feature>
<dbReference type="AlphaFoldDB" id="A0A165C164"/>
<dbReference type="OrthoDB" id="3341102at2759"/>
<evidence type="ECO:0000256" key="1">
    <source>
        <dbReference type="SAM" id="MobiDB-lite"/>
    </source>
</evidence>
<dbReference type="STRING" id="1353952.A0A165C164"/>
<dbReference type="EMBL" id="KV424242">
    <property type="protein sequence ID" value="KZT50084.1"/>
    <property type="molecule type" value="Genomic_DNA"/>
</dbReference>
<dbReference type="Proteomes" id="UP000076842">
    <property type="component" value="Unassembled WGS sequence"/>
</dbReference>
<reference evidence="2 3" key="1">
    <citation type="journal article" date="2016" name="Mol. Biol. Evol.">
        <title>Comparative Genomics of Early-Diverging Mushroom-Forming Fungi Provides Insights into the Origins of Lignocellulose Decay Capabilities.</title>
        <authorList>
            <person name="Nagy L.G."/>
            <person name="Riley R."/>
            <person name="Tritt A."/>
            <person name="Adam C."/>
            <person name="Daum C."/>
            <person name="Floudas D."/>
            <person name="Sun H."/>
            <person name="Yadav J.S."/>
            <person name="Pangilinan J."/>
            <person name="Larsson K.H."/>
            <person name="Matsuura K."/>
            <person name="Barry K."/>
            <person name="Labutti K."/>
            <person name="Kuo R."/>
            <person name="Ohm R.A."/>
            <person name="Bhattacharya S.S."/>
            <person name="Shirouzu T."/>
            <person name="Yoshinaga Y."/>
            <person name="Martin F.M."/>
            <person name="Grigoriev I.V."/>
            <person name="Hibbett D.S."/>
        </authorList>
    </citation>
    <scope>NUCLEOTIDE SEQUENCE [LARGE SCALE GENOMIC DNA]</scope>
    <source>
        <strain evidence="2 3">HHB12733</strain>
    </source>
</reference>
<name>A0A165C164_9BASI</name>
<dbReference type="InParanoid" id="A0A165C164"/>